<dbReference type="Gene3D" id="2.102.10.10">
    <property type="entry name" value="Rieske [2Fe-2S] iron-sulphur domain"/>
    <property type="match status" value="1"/>
</dbReference>
<feature type="domain" description="Rieske" evidence="14">
    <location>
        <begin position="89"/>
        <end position="200"/>
    </location>
</feature>
<keyword evidence="12" id="KW-0411">Iron-sulfur</keyword>
<dbReference type="SUPFAM" id="SSF50022">
    <property type="entry name" value="ISP domain"/>
    <property type="match status" value="1"/>
</dbReference>
<dbReference type="GO" id="GO:0009507">
    <property type="term" value="C:chloroplast"/>
    <property type="evidence" value="ECO:0007669"/>
    <property type="project" value="UniProtKB-SubCell"/>
</dbReference>
<dbReference type="InterPro" id="IPR050584">
    <property type="entry name" value="Cholesterol_7-desaturase"/>
</dbReference>
<keyword evidence="5" id="KW-0812">Transmembrane</keyword>
<comment type="subcellular location">
    <subcellularLocation>
        <location evidence="2">Membrane</location>
    </subcellularLocation>
    <subcellularLocation>
        <location evidence="1">Plastid</location>
        <location evidence="1">Chloroplast</location>
    </subcellularLocation>
</comment>
<evidence type="ECO:0000256" key="8">
    <source>
        <dbReference type="ARBA" id="ARBA00022946"/>
    </source>
</evidence>
<dbReference type="GO" id="GO:0010277">
    <property type="term" value="F:chlorophyllide a oxygenase activity"/>
    <property type="evidence" value="ECO:0007669"/>
    <property type="project" value="InterPro"/>
</dbReference>
<dbReference type="GO" id="GO:0046872">
    <property type="term" value="F:metal ion binding"/>
    <property type="evidence" value="ECO:0007669"/>
    <property type="project" value="UniProtKB-KW"/>
</dbReference>
<evidence type="ECO:0000313" key="15">
    <source>
        <dbReference type="EMBL" id="CEG01671.1"/>
    </source>
</evidence>
<dbReference type="FunCoup" id="A0A096PAB9">
    <property type="interactions" value="38"/>
</dbReference>
<dbReference type="RefSeq" id="XP_003083174.2">
    <property type="nucleotide sequence ID" value="XM_003083126.2"/>
</dbReference>
<dbReference type="InterPro" id="IPR017941">
    <property type="entry name" value="Rieske_2Fe-2S"/>
</dbReference>
<dbReference type="OrthoDB" id="426882at2759"/>
<evidence type="ECO:0000259" key="14">
    <source>
        <dbReference type="PROSITE" id="PS51296"/>
    </source>
</evidence>
<dbReference type="EMBL" id="CAID01000015">
    <property type="protein sequence ID" value="CEG01671.1"/>
    <property type="molecule type" value="Genomic_DNA"/>
</dbReference>
<dbReference type="PANTHER" id="PTHR21266">
    <property type="entry name" value="IRON-SULFUR DOMAIN CONTAINING PROTEIN"/>
    <property type="match status" value="1"/>
</dbReference>
<keyword evidence="9" id="KW-1133">Transmembrane helix</keyword>
<dbReference type="Pfam" id="PF08417">
    <property type="entry name" value="PaO"/>
    <property type="match status" value="1"/>
</dbReference>
<dbReference type="PANTHER" id="PTHR21266:SF32">
    <property type="entry name" value="CHOLESTEROL 7-DESATURASE NVD"/>
    <property type="match status" value="1"/>
</dbReference>
<dbReference type="Proteomes" id="UP000009170">
    <property type="component" value="Unassembled WGS sequence"/>
</dbReference>
<evidence type="ECO:0000256" key="3">
    <source>
        <dbReference type="ARBA" id="ARBA00022528"/>
    </source>
</evidence>
<dbReference type="SUPFAM" id="SSF55961">
    <property type="entry name" value="Bet v1-like"/>
    <property type="match status" value="1"/>
</dbReference>
<reference evidence="16" key="1">
    <citation type="journal article" date="2006" name="Proc. Natl. Acad. Sci. U.S.A.">
        <title>Genome analysis of the smallest free-living eukaryote Ostreococcus tauri unveils many unique features.</title>
        <authorList>
            <person name="Derelle E."/>
            <person name="Ferraz C."/>
            <person name="Rombauts S."/>
            <person name="Rouze P."/>
            <person name="Worden A.Z."/>
            <person name="Robbens S."/>
            <person name="Partensky F."/>
            <person name="Degroeve S."/>
            <person name="Echeynie S."/>
            <person name="Cooke R."/>
            <person name="Saeys Y."/>
            <person name="Wuyts J."/>
            <person name="Jabbari K."/>
            <person name="Bowler C."/>
            <person name="Panaud O."/>
            <person name="Piegu B."/>
            <person name="Ball S.G."/>
            <person name="Ral J.-P."/>
            <person name="Bouget F.-Y."/>
            <person name="Piganeau G."/>
            <person name="De Baets B."/>
            <person name="Picard A."/>
            <person name="Delseny M."/>
            <person name="Demaille J."/>
            <person name="Van de Peer Y."/>
            <person name="Moreau H."/>
        </authorList>
    </citation>
    <scope>NUCLEOTIDE SEQUENCE [LARGE SCALE GENOMIC DNA]</scope>
    <source>
        <strain evidence="16">OTTH 0595 / CCAP 157/2 / RCC745</strain>
    </source>
</reference>
<evidence type="ECO:0000256" key="9">
    <source>
        <dbReference type="ARBA" id="ARBA00022989"/>
    </source>
</evidence>
<evidence type="ECO:0000256" key="7">
    <source>
        <dbReference type="ARBA" id="ARBA00022723"/>
    </source>
</evidence>
<keyword evidence="8" id="KW-0809">Transit peptide</keyword>
<organism evidence="15 16">
    <name type="scientific">Ostreococcus tauri</name>
    <name type="common">Marine green alga</name>
    <dbReference type="NCBI Taxonomy" id="70448"/>
    <lineage>
        <taxon>Eukaryota</taxon>
        <taxon>Viridiplantae</taxon>
        <taxon>Chlorophyta</taxon>
        <taxon>Mamiellophyceae</taxon>
        <taxon>Mamiellales</taxon>
        <taxon>Bathycoccaceae</taxon>
        <taxon>Ostreococcus</taxon>
    </lineage>
</organism>
<dbReference type="PROSITE" id="PS51296">
    <property type="entry name" value="RIESKE"/>
    <property type="match status" value="1"/>
</dbReference>
<gene>
    <name evidence="15" type="ORF">OT_ostta15g00330</name>
</gene>
<dbReference type="Gene3D" id="3.90.380.10">
    <property type="entry name" value="Naphthalene 1,2-dioxygenase Alpha Subunit, Chain A, domain 1"/>
    <property type="match status" value="1"/>
</dbReference>
<evidence type="ECO:0000256" key="6">
    <source>
        <dbReference type="ARBA" id="ARBA00022714"/>
    </source>
</evidence>
<comment type="caution">
    <text evidence="15">The sequence shown here is derived from an EMBL/GenBank/DDBJ whole genome shotgun (WGS) entry which is preliminary data.</text>
</comment>
<keyword evidence="13" id="KW-0472">Membrane</keyword>
<proteinExistence type="predicted"/>
<keyword evidence="10" id="KW-0560">Oxidoreductase</keyword>
<evidence type="ECO:0000256" key="11">
    <source>
        <dbReference type="ARBA" id="ARBA00023004"/>
    </source>
</evidence>
<evidence type="ECO:0000256" key="10">
    <source>
        <dbReference type="ARBA" id="ARBA00023002"/>
    </source>
</evidence>
<evidence type="ECO:0000256" key="2">
    <source>
        <dbReference type="ARBA" id="ARBA00004370"/>
    </source>
</evidence>
<keyword evidence="11" id="KW-0408">Iron</keyword>
<evidence type="ECO:0000256" key="4">
    <source>
        <dbReference type="ARBA" id="ARBA00022640"/>
    </source>
</evidence>
<evidence type="ECO:0000256" key="12">
    <source>
        <dbReference type="ARBA" id="ARBA00023014"/>
    </source>
</evidence>
<accession>A0A096PAB9</accession>
<keyword evidence="4" id="KW-0934">Plastid</keyword>
<dbReference type="GO" id="GO:0016020">
    <property type="term" value="C:membrane"/>
    <property type="evidence" value="ECO:0007669"/>
    <property type="project" value="UniProtKB-SubCell"/>
</dbReference>
<evidence type="ECO:0000256" key="1">
    <source>
        <dbReference type="ARBA" id="ARBA00004229"/>
    </source>
</evidence>
<dbReference type="GeneID" id="9837938"/>
<keyword evidence="3" id="KW-0150">Chloroplast</keyword>
<evidence type="ECO:0000256" key="13">
    <source>
        <dbReference type="ARBA" id="ARBA00023136"/>
    </source>
</evidence>
<dbReference type="Pfam" id="PF00355">
    <property type="entry name" value="Rieske"/>
    <property type="match status" value="1"/>
</dbReference>
<dbReference type="STRING" id="70448.A0A096PAB9"/>
<sequence>MATRATPTTRTTLTTRSRRTATTAIAGRARGDGRARARASERWSRMNVSRLAPRRGMMTTGAIDAARADASARAGSSDASGGFEWRSHWYPVAFTSDVDGTAPTTFTLLGEPLAFWRDASGEMRCVADRCPHRMVPLSEGRVNEGGELECGYHGWTFTGEGKCTSIPQIEPGAGLETALKSPRACVAAYPCVEKQGMLWVYPTAKDKAPATLPELPLIPEIDDPDCVYQDVFRDLPMDWATLLENVMDVSHVPFTHHNSVGKRENATPVNLELTSADGVSASGFQGMWQEGPRKGKYGSQYTEFKAPTLMRHTLRTEAFTTLTVVYAVPTTPGRCRLLARFPFIFKSALPRFFFGLYPQWFSHTNQNSILEDDQIFLHKQERLIEVDQKIKGKSYAQSCYMPTKADVYVSAFRKWITEIAGGGPAWPLGMPTNLPPQETTREALLDRYYSHTVNCKSCATALANIGKVRKVLRVLTFVALAGAVATFARSMPLKYTIAVSVLSAVFALVREKLGGLAQKMRVGPYPPPRRPPSMMEAALEQARIAF</sequence>
<dbReference type="InterPro" id="IPR013626">
    <property type="entry name" value="PaO"/>
</dbReference>
<name>A0A096PAB9_OSTTA</name>
<dbReference type="InterPro" id="IPR044043">
    <property type="entry name" value="VanA_C_cat"/>
</dbReference>
<dbReference type="AlphaFoldDB" id="A0A096PAB9"/>
<reference evidence="15 16" key="2">
    <citation type="journal article" date="2014" name="BMC Genomics">
        <title>An improved genome of the model marine alga Ostreococcus tauri unfolds by assessing Illumina de novo assemblies.</title>
        <authorList>
            <person name="Blanc-Mathieu R."/>
            <person name="Verhelst B."/>
            <person name="Derelle E."/>
            <person name="Rombauts S."/>
            <person name="Bouget F.Y."/>
            <person name="Carre I."/>
            <person name="Chateau A."/>
            <person name="Eyre-Walker A."/>
            <person name="Grimsley N."/>
            <person name="Moreau H."/>
            <person name="Piegu B."/>
            <person name="Rivals E."/>
            <person name="Schackwitz W."/>
            <person name="Van de Peer Y."/>
            <person name="Piganeau G."/>
        </authorList>
    </citation>
    <scope>NUCLEOTIDE SEQUENCE [LARGE SCALE GENOMIC DNA]</scope>
    <source>
        <strain evidence="16">OTTH 0595 / CCAP 157/2 / RCC745</strain>
    </source>
</reference>
<keyword evidence="6" id="KW-0001">2Fe-2S</keyword>
<evidence type="ECO:0000313" key="16">
    <source>
        <dbReference type="Proteomes" id="UP000009170"/>
    </source>
</evidence>
<protein>
    <submittedName>
        <fullName evidence="15">Pheophorbide a oxygenase</fullName>
    </submittedName>
</protein>
<dbReference type="InterPro" id="IPR036922">
    <property type="entry name" value="Rieske_2Fe-2S_sf"/>
</dbReference>
<dbReference type="GO" id="GO:0051537">
    <property type="term" value="F:2 iron, 2 sulfur cluster binding"/>
    <property type="evidence" value="ECO:0007669"/>
    <property type="project" value="UniProtKB-KW"/>
</dbReference>
<dbReference type="Pfam" id="PF19112">
    <property type="entry name" value="VanA_C"/>
    <property type="match status" value="1"/>
</dbReference>
<keyword evidence="16" id="KW-1185">Reference proteome</keyword>
<dbReference type="KEGG" id="ota:OT_ostta15g00330"/>
<dbReference type="InParanoid" id="A0A096PAB9"/>
<keyword evidence="7" id="KW-0479">Metal-binding</keyword>
<evidence type="ECO:0000256" key="5">
    <source>
        <dbReference type="ARBA" id="ARBA00022692"/>
    </source>
</evidence>